<proteinExistence type="inferred from homology"/>
<dbReference type="GO" id="GO:0016020">
    <property type="term" value="C:membrane"/>
    <property type="evidence" value="ECO:0007669"/>
    <property type="project" value="TreeGrafter"/>
</dbReference>
<keyword evidence="8" id="KW-1185">Reference proteome</keyword>
<dbReference type="Proteomes" id="UP000199503">
    <property type="component" value="Unassembled WGS sequence"/>
</dbReference>
<comment type="cofactor">
    <cofactor evidence="1 5">
        <name>FAD</name>
        <dbReference type="ChEBI" id="CHEBI:57692"/>
    </cofactor>
</comment>
<evidence type="ECO:0000256" key="4">
    <source>
        <dbReference type="ARBA" id="ARBA00022827"/>
    </source>
</evidence>
<keyword evidence="4 5" id="KW-0274">FAD</keyword>
<name>A0A1H9UXV5_9PSEU</name>
<feature type="binding site" evidence="5">
    <location>
        <position position="187"/>
    </location>
    <ligand>
        <name>FAD</name>
        <dbReference type="ChEBI" id="CHEBI:57692"/>
    </ligand>
</feature>
<dbReference type="SUPFAM" id="SSF51905">
    <property type="entry name" value="FAD/NAD(P)-binding domain"/>
    <property type="match status" value="1"/>
</dbReference>
<dbReference type="Pfam" id="PF05199">
    <property type="entry name" value="GMC_oxred_C"/>
    <property type="match status" value="1"/>
</dbReference>
<evidence type="ECO:0000313" key="7">
    <source>
        <dbReference type="EMBL" id="SES14252.1"/>
    </source>
</evidence>
<reference evidence="8" key="1">
    <citation type="submission" date="2016-10" db="EMBL/GenBank/DDBJ databases">
        <authorList>
            <person name="Varghese N."/>
            <person name="Submissions S."/>
        </authorList>
    </citation>
    <scope>NUCLEOTIDE SEQUENCE [LARGE SCALE GENOMIC DNA]</scope>
    <source>
        <strain evidence="8">DSM 44437</strain>
    </source>
</reference>
<dbReference type="PROSITE" id="PS00624">
    <property type="entry name" value="GMC_OXRED_2"/>
    <property type="match status" value="1"/>
</dbReference>
<dbReference type="RefSeq" id="WP_089922455.1">
    <property type="nucleotide sequence ID" value="NZ_FOFV01000016.1"/>
</dbReference>
<evidence type="ECO:0000313" key="8">
    <source>
        <dbReference type="Proteomes" id="UP000199503"/>
    </source>
</evidence>
<dbReference type="PIRSF" id="PIRSF000137">
    <property type="entry name" value="Alcohol_oxidase"/>
    <property type="match status" value="1"/>
</dbReference>
<feature type="binding site" evidence="5">
    <location>
        <position position="390"/>
    </location>
    <ligand>
        <name>substrate</name>
    </ligand>
</feature>
<dbReference type="OrthoDB" id="9785276at2"/>
<feature type="domain" description="Glucose-methanol-choline oxidoreductase N-terminal" evidence="6">
    <location>
        <begin position="218"/>
        <end position="232"/>
    </location>
</feature>
<evidence type="ECO:0000256" key="3">
    <source>
        <dbReference type="ARBA" id="ARBA00022630"/>
    </source>
</evidence>
<sequence>MADFDVIVVGSGSAGGVLAARLSEDPSRRVLLLEAGPDDPAAGPTHNWMYRSEPQIGGEPLNLPRGKIVGGCSAVNACIALRGAPSDYDAWPGDWSFDRARSYFETVESVVPIRRPSDDMTSTNRAFIETAVSLGMERLEDHNAPGAVGAGPVPLNEVGGVRQSTAVTYLAAARSRENLTIRPNSLVCKVLVRDGRAVGVVLLGGETVSASTVVVAAGAYGSPAVLMRSGIGPATALSALGISVVADLPVGQGLQDHPLVTVKLMGRGPALYQAVATTPSGLQFLPGAPSPAETTGANLIISVALLKPTSRGRVWLRSADPTDAPHIDLGLLRSYEDRALIRSGVRDLLRLIGTKPFAGEIDGPPLNSPPADLSDDQALDRWIFANTGTYHHAVGTCAMGSVVSPDGQVLGVDGLWVADASVIPEVPAANTNLPTMMLAEHVSAVLIEESRNVA</sequence>
<dbReference type="GO" id="GO:0019285">
    <property type="term" value="P:glycine betaine biosynthetic process from choline"/>
    <property type="evidence" value="ECO:0007669"/>
    <property type="project" value="TreeGrafter"/>
</dbReference>
<dbReference type="SUPFAM" id="SSF54373">
    <property type="entry name" value="FAD-linked reductases, C-terminal domain"/>
    <property type="match status" value="1"/>
</dbReference>
<evidence type="ECO:0000256" key="1">
    <source>
        <dbReference type="ARBA" id="ARBA00001974"/>
    </source>
</evidence>
<evidence type="ECO:0000259" key="6">
    <source>
        <dbReference type="PROSITE" id="PS00624"/>
    </source>
</evidence>
<dbReference type="STRING" id="65499.SAMN04488000_116218"/>
<dbReference type="Gene3D" id="3.50.50.60">
    <property type="entry name" value="FAD/NAD(P)-binding domain"/>
    <property type="match status" value="1"/>
</dbReference>
<dbReference type="AlphaFoldDB" id="A0A1H9UXV5"/>
<gene>
    <name evidence="7" type="ORF">SAMN04488000_116218</name>
</gene>
<comment type="similarity">
    <text evidence="2">Belongs to the GMC oxidoreductase family.</text>
</comment>
<dbReference type="PANTHER" id="PTHR11552">
    <property type="entry name" value="GLUCOSE-METHANOL-CHOLINE GMC OXIDOREDUCTASE"/>
    <property type="match status" value="1"/>
</dbReference>
<dbReference type="EMBL" id="FOFV01000016">
    <property type="protein sequence ID" value="SES14252.1"/>
    <property type="molecule type" value="Genomic_DNA"/>
</dbReference>
<dbReference type="InterPro" id="IPR007867">
    <property type="entry name" value="GMC_OxRtase_C"/>
</dbReference>
<dbReference type="GO" id="GO:0008812">
    <property type="term" value="F:choline dehydrogenase activity"/>
    <property type="evidence" value="ECO:0007669"/>
    <property type="project" value="TreeGrafter"/>
</dbReference>
<evidence type="ECO:0000256" key="2">
    <source>
        <dbReference type="ARBA" id="ARBA00010790"/>
    </source>
</evidence>
<dbReference type="Gene3D" id="3.30.410.40">
    <property type="match status" value="1"/>
</dbReference>
<organism evidence="7 8">
    <name type="scientific">Lentzea albida</name>
    <dbReference type="NCBI Taxonomy" id="65499"/>
    <lineage>
        <taxon>Bacteria</taxon>
        <taxon>Bacillati</taxon>
        <taxon>Actinomycetota</taxon>
        <taxon>Actinomycetes</taxon>
        <taxon>Pseudonocardiales</taxon>
        <taxon>Pseudonocardiaceae</taxon>
        <taxon>Lentzea</taxon>
    </lineage>
</organism>
<dbReference type="InterPro" id="IPR000172">
    <property type="entry name" value="GMC_OxRdtase_N"/>
</dbReference>
<dbReference type="PANTHER" id="PTHR11552:SF147">
    <property type="entry name" value="CHOLINE DEHYDROGENASE, MITOCHONDRIAL"/>
    <property type="match status" value="1"/>
</dbReference>
<dbReference type="InterPro" id="IPR012132">
    <property type="entry name" value="GMC_OxRdtase"/>
</dbReference>
<protein>
    <submittedName>
        <fullName evidence="7">Choline dehydrogenase</fullName>
    </submittedName>
</protein>
<keyword evidence="3" id="KW-0285">Flavoprotein</keyword>
<dbReference type="InterPro" id="IPR036188">
    <property type="entry name" value="FAD/NAD-bd_sf"/>
</dbReference>
<dbReference type="Pfam" id="PF00732">
    <property type="entry name" value="GMC_oxred_N"/>
    <property type="match status" value="1"/>
</dbReference>
<evidence type="ECO:0000256" key="5">
    <source>
        <dbReference type="PIRSR" id="PIRSR000137-2"/>
    </source>
</evidence>
<dbReference type="GO" id="GO:0050660">
    <property type="term" value="F:flavin adenine dinucleotide binding"/>
    <property type="evidence" value="ECO:0007669"/>
    <property type="project" value="InterPro"/>
</dbReference>
<accession>A0A1H9UXV5</accession>